<accession>A0A1H7V5B0</accession>
<feature type="transmembrane region" description="Helical" evidence="2">
    <location>
        <begin position="51"/>
        <end position="71"/>
    </location>
</feature>
<feature type="compositionally biased region" description="Basic and acidic residues" evidence="1">
    <location>
        <begin position="1"/>
        <end position="13"/>
    </location>
</feature>
<keyword evidence="2" id="KW-0812">Transmembrane</keyword>
<feature type="region of interest" description="Disordered" evidence="1">
    <location>
        <begin position="189"/>
        <end position="214"/>
    </location>
</feature>
<protein>
    <recommendedName>
        <fullName evidence="5">CU044_5270 family protein</fullName>
    </recommendedName>
</protein>
<feature type="region of interest" description="Disordered" evidence="1">
    <location>
        <begin position="1"/>
        <end position="27"/>
    </location>
</feature>
<evidence type="ECO:0000256" key="1">
    <source>
        <dbReference type="SAM" id="MobiDB-lite"/>
    </source>
</evidence>
<proteinExistence type="predicted"/>
<gene>
    <name evidence="3" type="ORF">SAMN05444583_12079</name>
</gene>
<keyword evidence="2" id="KW-0472">Membrane</keyword>
<sequence length="353" mass="38217">MSDDRTALARMERQNPVSPDAELAPPPGALESILLHERDHSEGRTRQYRPLLVAASVMVAAGLAISALVALNQDEQGRTVATPGSTAERTFSLPPTNPDAAVFPPVGANPGDAATAPMLHFVAYSSPVSSHELLLNLADRAEQQPPARGEGPYEYVTSRGWYLTTHQTTDGLVLRTEIAEINREQWRAEDGSGRVTDTENGVTQSWEVSPQEHPWTRLDTGDESAPVLRDQLLDDGQGRTVQQWFGAFRDTWASQIASPELQSAYLSLLADQNDIEVLGAVNDRVGRPGIAVSTSTGDRKLVLILDESTGALLDYEEIALIPEAAEVPIPLPSTVNYTVWLDTARVGSVGERP</sequence>
<keyword evidence="2" id="KW-1133">Transmembrane helix</keyword>
<keyword evidence="4" id="KW-1185">Reference proteome</keyword>
<evidence type="ECO:0008006" key="5">
    <source>
        <dbReference type="Google" id="ProtNLM"/>
    </source>
</evidence>
<dbReference type="EMBL" id="FOAW01000020">
    <property type="protein sequence ID" value="SEM03897.1"/>
    <property type="molecule type" value="Genomic_DNA"/>
</dbReference>
<dbReference type="OrthoDB" id="3425969at2"/>
<dbReference type="Proteomes" id="UP000198677">
    <property type="component" value="Unassembled WGS sequence"/>
</dbReference>
<organism evidence="3 4">
    <name type="scientific">Rhodococcus maanshanensis</name>
    <dbReference type="NCBI Taxonomy" id="183556"/>
    <lineage>
        <taxon>Bacteria</taxon>
        <taxon>Bacillati</taxon>
        <taxon>Actinomycetota</taxon>
        <taxon>Actinomycetes</taxon>
        <taxon>Mycobacteriales</taxon>
        <taxon>Nocardiaceae</taxon>
        <taxon>Rhodococcus</taxon>
    </lineage>
</organism>
<evidence type="ECO:0000256" key="2">
    <source>
        <dbReference type="SAM" id="Phobius"/>
    </source>
</evidence>
<evidence type="ECO:0000313" key="4">
    <source>
        <dbReference type="Proteomes" id="UP000198677"/>
    </source>
</evidence>
<dbReference type="RefSeq" id="WP_143069488.1">
    <property type="nucleotide sequence ID" value="NZ_FOAW01000020.1"/>
</dbReference>
<feature type="compositionally biased region" description="Polar residues" evidence="1">
    <location>
        <begin position="198"/>
        <end position="208"/>
    </location>
</feature>
<reference evidence="4" key="1">
    <citation type="submission" date="2016-10" db="EMBL/GenBank/DDBJ databases">
        <authorList>
            <person name="Varghese N."/>
            <person name="Submissions S."/>
        </authorList>
    </citation>
    <scope>NUCLEOTIDE SEQUENCE [LARGE SCALE GENOMIC DNA]</scope>
    <source>
        <strain evidence="4">DSM 44675</strain>
    </source>
</reference>
<name>A0A1H7V5B0_9NOCA</name>
<dbReference type="AlphaFoldDB" id="A0A1H7V5B0"/>
<evidence type="ECO:0000313" key="3">
    <source>
        <dbReference type="EMBL" id="SEM03897.1"/>
    </source>
</evidence>